<comment type="caution">
    <text evidence="12">The sequence shown here is derived from an EMBL/GenBank/DDBJ whole genome shotgun (WGS) entry which is preliminary data.</text>
</comment>
<evidence type="ECO:0000256" key="5">
    <source>
        <dbReference type="ARBA" id="ARBA00022741"/>
    </source>
</evidence>
<feature type="domain" description="Radical SAM core" evidence="11">
    <location>
        <begin position="12"/>
        <end position="236"/>
    </location>
</feature>
<dbReference type="Gene3D" id="3.20.20.70">
    <property type="entry name" value="Aldolase class I"/>
    <property type="match status" value="1"/>
</dbReference>
<evidence type="ECO:0000256" key="4">
    <source>
        <dbReference type="ARBA" id="ARBA00022723"/>
    </source>
</evidence>
<dbReference type="InterPro" id="IPR013483">
    <property type="entry name" value="MoaA"/>
</dbReference>
<keyword evidence="7" id="KW-0411">Iron-sulfur</keyword>
<dbReference type="InterPro" id="IPR007197">
    <property type="entry name" value="rSAM"/>
</dbReference>
<dbReference type="InterPro" id="IPR040064">
    <property type="entry name" value="MoaA-like"/>
</dbReference>
<dbReference type="InterPro" id="IPR050105">
    <property type="entry name" value="MoCo_biosynth_MoaA/MoaC"/>
</dbReference>
<dbReference type="CDD" id="cd21117">
    <property type="entry name" value="Twitch_MoaA"/>
    <property type="match status" value="1"/>
</dbReference>
<keyword evidence="3" id="KW-0949">S-adenosyl-L-methionine</keyword>
<keyword evidence="6" id="KW-0408">Iron</keyword>
<dbReference type="NCBIfam" id="TIGR02666">
    <property type="entry name" value="moaA"/>
    <property type="match status" value="1"/>
</dbReference>
<dbReference type="GO" id="GO:0061799">
    <property type="term" value="F:cyclic pyranopterin monophosphate synthase activity"/>
    <property type="evidence" value="ECO:0007669"/>
    <property type="project" value="TreeGrafter"/>
</dbReference>
<comment type="cofactor">
    <cofactor evidence="1">
        <name>[4Fe-4S] cluster</name>
        <dbReference type="ChEBI" id="CHEBI:49883"/>
    </cofactor>
</comment>
<dbReference type="GO" id="GO:0005525">
    <property type="term" value="F:GTP binding"/>
    <property type="evidence" value="ECO:0007669"/>
    <property type="project" value="UniProtKB-KW"/>
</dbReference>
<evidence type="ECO:0000256" key="6">
    <source>
        <dbReference type="ARBA" id="ARBA00023004"/>
    </source>
</evidence>
<dbReference type="InterPro" id="IPR010505">
    <property type="entry name" value="MoaA_twitch"/>
</dbReference>
<evidence type="ECO:0000256" key="10">
    <source>
        <dbReference type="ARBA" id="ARBA00023239"/>
    </source>
</evidence>
<keyword evidence="13" id="KW-1185">Reference proteome</keyword>
<organism evidence="12 13">
    <name type="scientific">Phaeovibrio sulfidiphilus</name>
    <dbReference type="NCBI Taxonomy" id="1220600"/>
    <lineage>
        <taxon>Bacteria</taxon>
        <taxon>Pseudomonadati</taxon>
        <taxon>Pseudomonadota</taxon>
        <taxon>Alphaproteobacteria</taxon>
        <taxon>Rhodospirillales</taxon>
        <taxon>Rhodospirillaceae</taxon>
        <taxon>Phaeovibrio</taxon>
    </lineage>
</organism>
<dbReference type="EMBL" id="JACZHT010000004">
    <property type="protein sequence ID" value="MBE1237385.1"/>
    <property type="molecule type" value="Genomic_DNA"/>
</dbReference>
<evidence type="ECO:0000256" key="7">
    <source>
        <dbReference type="ARBA" id="ARBA00023014"/>
    </source>
</evidence>
<sequence>MTSVPRTAPTDSLGRRLAYLRLSVTPACTFRCVYCLPDGSGSRSSGRPLTVREIGRLLAGFAGIGLGKVRLSGGEATTRSDFAEIIRTAAHTPGIRTVALTTNGYRLERNARIWRQAGLATLNVSVDSLNRETFARIAGVDHLHQVLGGLEAALEAGFERVKINTVLLKTVNDREVGAFLNLARDRPLDVRFIELMRTHDNAAFFERHHLRADTLVRQLEELGWVRQGRAFDDGPARVYTHPDSRGRVGIIAPYSRDFCTACNRVRVTATGELRLCLFGTEGVSLRPYLQEDRQRPLLQHTVLRSLALKPAGHRLASGDSGVTDHLASIGG</sequence>
<proteinExistence type="predicted"/>
<gene>
    <name evidence="12" type="primary">moaA</name>
    <name evidence="12" type="ORF">IHV25_06960</name>
</gene>
<evidence type="ECO:0000256" key="8">
    <source>
        <dbReference type="ARBA" id="ARBA00023134"/>
    </source>
</evidence>
<dbReference type="PANTHER" id="PTHR22960">
    <property type="entry name" value="MOLYBDOPTERIN COFACTOR SYNTHESIS PROTEIN A"/>
    <property type="match status" value="1"/>
</dbReference>
<evidence type="ECO:0000313" key="12">
    <source>
        <dbReference type="EMBL" id="MBE1237385.1"/>
    </source>
</evidence>
<evidence type="ECO:0000313" key="13">
    <source>
        <dbReference type="Proteomes" id="UP000631034"/>
    </source>
</evidence>
<dbReference type="PANTHER" id="PTHR22960:SF28">
    <property type="entry name" value="GTP 3',8-CYCLASE"/>
    <property type="match status" value="1"/>
</dbReference>
<keyword evidence="9" id="KW-0501">Molybdenum cofactor biosynthesis</keyword>
<evidence type="ECO:0000259" key="11">
    <source>
        <dbReference type="PROSITE" id="PS51918"/>
    </source>
</evidence>
<keyword evidence="5" id="KW-0547">Nucleotide-binding</keyword>
<accession>A0A8J6YMV4</accession>
<dbReference type="InterPro" id="IPR013785">
    <property type="entry name" value="Aldolase_TIM"/>
</dbReference>
<dbReference type="CDD" id="cd01335">
    <property type="entry name" value="Radical_SAM"/>
    <property type="match status" value="1"/>
</dbReference>
<dbReference type="SFLD" id="SFLDS00029">
    <property type="entry name" value="Radical_SAM"/>
    <property type="match status" value="1"/>
</dbReference>
<dbReference type="SUPFAM" id="SSF102114">
    <property type="entry name" value="Radical SAM enzymes"/>
    <property type="match status" value="1"/>
</dbReference>
<dbReference type="AlphaFoldDB" id="A0A8J6YMV4"/>
<dbReference type="GO" id="GO:0051539">
    <property type="term" value="F:4 iron, 4 sulfur cluster binding"/>
    <property type="evidence" value="ECO:0007669"/>
    <property type="project" value="UniProtKB-KW"/>
</dbReference>
<dbReference type="Proteomes" id="UP000631034">
    <property type="component" value="Unassembled WGS sequence"/>
</dbReference>
<reference evidence="12" key="1">
    <citation type="submission" date="2020-10" db="EMBL/GenBank/DDBJ databases">
        <title>Genome sequence of the unusual species of purple photosynthetic bacteria, Phaeovibrio sulfidiphilus DSM 23193, type strain.</title>
        <authorList>
            <person name="Kyndt J.A."/>
            <person name="Meyer T.E."/>
        </authorList>
    </citation>
    <scope>NUCLEOTIDE SEQUENCE</scope>
    <source>
        <strain evidence="12">DSM 23193</strain>
    </source>
</reference>
<dbReference type="GO" id="GO:0006777">
    <property type="term" value="P:Mo-molybdopterin cofactor biosynthetic process"/>
    <property type="evidence" value="ECO:0007669"/>
    <property type="project" value="UniProtKB-KW"/>
</dbReference>
<keyword evidence="4" id="KW-0479">Metal-binding</keyword>
<dbReference type="Pfam" id="PF04055">
    <property type="entry name" value="Radical_SAM"/>
    <property type="match status" value="1"/>
</dbReference>
<evidence type="ECO:0000256" key="1">
    <source>
        <dbReference type="ARBA" id="ARBA00001966"/>
    </source>
</evidence>
<dbReference type="GO" id="GO:0061798">
    <property type="term" value="F:GTP 3',8'-cyclase activity"/>
    <property type="evidence" value="ECO:0007669"/>
    <property type="project" value="TreeGrafter"/>
</dbReference>
<dbReference type="PROSITE" id="PS51918">
    <property type="entry name" value="RADICAL_SAM"/>
    <property type="match status" value="1"/>
</dbReference>
<dbReference type="GO" id="GO:0046872">
    <property type="term" value="F:metal ion binding"/>
    <property type="evidence" value="ECO:0007669"/>
    <property type="project" value="UniProtKB-KW"/>
</dbReference>
<evidence type="ECO:0000256" key="3">
    <source>
        <dbReference type="ARBA" id="ARBA00022691"/>
    </source>
</evidence>
<dbReference type="RefSeq" id="WP_192534393.1">
    <property type="nucleotide sequence ID" value="NZ_JACZHT010000004.1"/>
</dbReference>
<keyword evidence="8" id="KW-0342">GTP-binding</keyword>
<dbReference type="Pfam" id="PF06463">
    <property type="entry name" value="Mob_synth_C"/>
    <property type="match status" value="1"/>
</dbReference>
<evidence type="ECO:0000256" key="9">
    <source>
        <dbReference type="ARBA" id="ARBA00023150"/>
    </source>
</evidence>
<dbReference type="InterPro" id="IPR058240">
    <property type="entry name" value="rSAM_sf"/>
</dbReference>
<dbReference type="SFLD" id="SFLDG01383">
    <property type="entry name" value="cyclic_pyranopterin_phosphate"/>
    <property type="match status" value="1"/>
</dbReference>
<keyword evidence="10" id="KW-0456">Lyase</keyword>
<evidence type="ECO:0000256" key="2">
    <source>
        <dbReference type="ARBA" id="ARBA00022485"/>
    </source>
</evidence>
<dbReference type="SMART" id="SM00729">
    <property type="entry name" value="Elp3"/>
    <property type="match status" value="1"/>
</dbReference>
<protein>
    <submittedName>
        <fullName evidence="12">GTP 3',8-cyclase MoaA</fullName>
    </submittedName>
</protein>
<keyword evidence="2" id="KW-0004">4Fe-4S</keyword>
<dbReference type="SFLD" id="SFLDG01386">
    <property type="entry name" value="main_SPASM_domain-containing"/>
    <property type="match status" value="1"/>
</dbReference>
<dbReference type="SFLD" id="SFLDG01067">
    <property type="entry name" value="SPASM/twitch_domain_containing"/>
    <property type="match status" value="1"/>
</dbReference>
<name>A0A8J6YMV4_9PROT</name>
<dbReference type="InterPro" id="IPR006638">
    <property type="entry name" value="Elp3/MiaA/NifB-like_rSAM"/>
</dbReference>